<dbReference type="Proteomes" id="UP001221757">
    <property type="component" value="Unassembled WGS sequence"/>
</dbReference>
<protein>
    <submittedName>
        <fullName evidence="2">Uncharacterized protein</fullName>
    </submittedName>
</protein>
<accession>A0AAD7D791</accession>
<name>A0AAD7D791_MYCRO</name>
<feature type="coiled-coil region" evidence="1">
    <location>
        <begin position="398"/>
        <end position="425"/>
    </location>
</feature>
<dbReference type="EMBL" id="JARKIE010000115">
    <property type="protein sequence ID" value="KAJ7681654.1"/>
    <property type="molecule type" value="Genomic_DNA"/>
</dbReference>
<reference evidence="2" key="1">
    <citation type="submission" date="2023-03" db="EMBL/GenBank/DDBJ databases">
        <title>Massive genome expansion in bonnet fungi (Mycena s.s.) driven by repeated elements and novel gene families across ecological guilds.</title>
        <authorList>
            <consortium name="Lawrence Berkeley National Laboratory"/>
            <person name="Harder C.B."/>
            <person name="Miyauchi S."/>
            <person name="Viragh M."/>
            <person name="Kuo A."/>
            <person name="Thoen E."/>
            <person name="Andreopoulos B."/>
            <person name="Lu D."/>
            <person name="Skrede I."/>
            <person name="Drula E."/>
            <person name="Henrissat B."/>
            <person name="Morin E."/>
            <person name="Kohler A."/>
            <person name="Barry K."/>
            <person name="LaButti K."/>
            <person name="Morin E."/>
            <person name="Salamov A."/>
            <person name="Lipzen A."/>
            <person name="Mereny Z."/>
            <person name="Hegedus B."/>
            <person name="Baldrian P."/>
            <person name="Stursova M."/>
            <person name="Weitz H."/>
            <person name="Taylor A."/>
            <person name="Grigoriev I.V."/>
            <person name="Nagy L.G."/>
            <person name="Martin F."/>
            <person name="Kauserud H."/>
        </authorList>
    </citation>
    <scope>NUCLEOTIDE SEQUENCE</scope>
    <source>
        <strain evidence="2">CBHHK067</strain>
    </source>
</reference>
<proteinExistence type="predicted"/>
<dbReference type="AlphaFoldDB" id="A0AAD7D791"/>
<gene>
    <name evidence="2" type="ORF">B0H17DRAFT_1138256</name>
</gene>
<comment type="caution">
    <text evidence="2">The sequence shown here is derived from an EMBL/GenBank/DDBJ whole genome shotgun (WGS) entry which is preliminary data.</text>
</comment>
<evidence type="ECO:0000313" key="2">
    <source>
        <dbReference type="EMBL" id="KAJ7681654.1"/>
    </source>
</evidence>
<keyword evidence="1" id="KW-0175">Coiled coil</keyword>
<evidence type="ECO:0000256" key="1">
    <source>
        <dbReference type="SAM" id="Coils"/>
    </source>
</evidence>
<evidence type="ECO:0000313" key="3">
    <source>
        <dbReference type="Proteomes" id="UP001221757"/>
    </source>
</evidence>
<organism evidence="2 3">
    <name type="scientific">Mycena rosella</name>
    <name type="common">Pink bonnet</name>
    <name type="synonym">Agaricus rosellus</name>
    <dbReference type="NCBI Taxonomy" id="1033263"/>
    <lineage>
        <taxon>Eukaryota</taxon>
        <taxon>Fungi</taxon>
        <taxon>Dikarya</taxon>
        <taxon>Basidiomycota</taxon>
        <taxon>Agaricomycotina</taxon>
        <taxon>Agaricomycetes</taxon>
        <taxon>Agaricomycetidae</taxon>
        <taxon>Agaricales</taxon>
        <taxon>Marasmiineae</taxon>
        <taxon>Mycenaceae</taxon>
        <taxon>Mycena</taxon>
    </lineage>
</organism>
<keyword evidence="3" id="KW-1185">Reference proteome</keyword>
<sequence>MSSCSKAARRCKAVLKCRVGVLGQCGVQGAMHNTASMDSVVQCMHSLEAGLEWVQEHSCGGGAEDRACGTELQGVDNLVGAGLHTVVGMVGVRLINCNLVPGLGALAWRIREKITSLLNTKLVASNGSMQSSWECAPALLRAVHPPPGTEVPPIACPVFLVRGVHVNSSPLPDNSVSLELKDNVMTKSPHHMNLSFLDECILIPDGNEYEKGAQGRLLPFGSYFKVAINFAQVNRRNVRNNSFQEEKCGIHVNKNKVPALLEVKISEHSDSTPPKEKVGNVVVAKGAGHGSEIEGGSQIPLRKGRWRLGSDDGVDCIDDRATPAMREGVETMEDCCWPKEIWEEMGQRCGLSEGGIWWQCWEPWMCSGGVARRAGKEDDQPLGTAARLRMQGHVSGTLQERNATIMQLEEEIMQLNRRLMALTHVSTNEIGRLAAKVESHQAQNQKELVQCWAQCEELIMKNAQLVEVGNVSEELLMFRKEYKRLKADILTTRVEA</sequence>